<dbReference type="RefSeq" id="WP_111167120.1">
    <property type="nucleotide sequence ID" value="NZ_POUA01000065.1"/>
</dbReference>
<feature type="region of interest" description="Disordered" evidence="8">
    <location>
        <begin position="1"/>
        <end position="39"/>
    </location>
</feature>
<feature type="compositionally biased region" description="Basic and acidic residues" evidence="8">
    <location>
        <begin position="1"/>
        <end position="20"/>
    </location>
</feature>
<evidence type="ECO:0000256" key="9">
    <source>
        <dbReference type="SAM" id="Phobius"/>
    </source>
</evidence>
<feature type="transmembrane region" description="Helical" evidence="9">
    <location>
        <begin position="54"/>
        <end position="74"/>
    </location>
</feature>
<proteinExistence type="inferred from homology"/>
<comment type="similarity">
    <text evidence="7">Belongs to the glycosyltransferase 87 family.</text>
</comment>
<evidence type="ECO:0000313" key="10">
    <source>
        <dbReference type="EMBL" id="PZG49812.1"/>
    </source>
</evidence>
<keyword evidence="2" id="KW-1003">Cell membrane</keyword>
<dbReference type="EMBL" id="POUA01000065">
    <property type="protein sequence ID" value="PZG49812.1"/>
    <property type="molecule type" value="Genomic_DNA"/>
</dbReference>
<dbReference type="Pfam" id="PF09594">
    <property type="entry name" value="GT87"/>
    <property type="match status" value="1"/>
</dbReference>
<name>A0A2W2GPL9_9ACTN</name>
<protein>
    <recommendedName>
        <fullName evidence="12">DUF2029 domain-containing protein</fullName>
    </recommendedName>
</protein>
<sequence length="487" mass="53598">MSIEDERGPDPAAEREREPAAARGTEPDSAAERGPADGPGLKDAGAVTVLGARALPYLPLAMFATFGALLAYLWKWPCRFGGAWNDGTLQFTNFCYTDIYPLYFGRGLADGKVPYFAEVKDFADHVEYPVVLGWVMDLVARVTSVVADGASRAATFYDLTVLLMAACLVGGVLMMARLAGPDRRWDALWYAVAPGVILGAYINWDLAAGVLSLGALLAWSQRRQVLAGVLLGLAIATKFYPLMFIGALFLLTLRTFEWRPFLRTMAATAGAWLVVNVPVMIFAFDGWSRFYVFSQERGADWGSLWFFFQQRGWPVLGDPERLSIMGVASLALICLLIAALALTAPTRPRLAQLCFLTLAAFMLTNKVWSPQFVVWLVPFAVLARPNWKPLALWQVAEIWYFFAIWLYLVGLQEGNAHLGITADTYFTAVWGRALTIVIMMAFVVRDIMRPEHDLVRQGGVDDPSGGVFDGAPDRLRLTGTGIGLRTA</sequence>
<organism evidence="10 11">
    <name type="scientific">Spongiactinospora gelatinilytica</name>
    <dbReference type="NCBI Taxonomy" id="2666298"/>
    <lineage>
        <taxon>Bacteria</taxon>
        <taxon>Bacillati</taxon>
        <taxon>Actinomycetota</taxon>
        <taxon>Actinomycetes</taxon>
        <taxon>Streptosporangiales</taxon>
        <taxon>Streptosporangiaceae</taxon>
        <taxon>Spongiactinospora</taxon>
    </lineage>
</organism>
<feature type="transmembrane region" description="Helical" evidence="9">
    <location>
        <begin position="265"/>
        <end position="284"/>
    </location>
</feature>
<evidence type="ECO:0000256" key="6">
    <source>
        <dbReference type="ARBA" id="ARBA00023136"/>
    </source>
</evidence>
<dbReference type="AlphaFoldDB" id="A0A2W2GPL9"/>
<evidence type="ECO:0000256" key="2">
    <source>
        <dbReference type="ARBA" id="ARBA00022475"/>
    </source>
</evidence>
<feature type="transmembrane region" description="Helical" evidence="9">
    <location>
        <begin position="225"/>
        <end position="253"/>
    </location>
</feature>
<feature type="transmembrane region" description="Helical" evidence="9">
    <location>
        <begin position="422"/>
        <end position="444"/>
    </location>
</feature>
<gene>
    <name evidence="10" type="ORF">C1I98_11280</name>
</gene>
<feature type="transmembrane region" description="Helical" evidence="9">
    <location>
        <begin position="188"/>
        <end position="219"/>
    </location>
</feature>
<dbReference type="InterPro" id="IPR018584">
    <property type="entry name" value="GT87"/>
</dbReference>
<evidence type="ECO:0000313" key="11">
    <source>
        <dbReference type="Proteomes" id="UP000248544"/>
    </source>
</evidence>
<keyword evidence="6 9" id="KW-0472">Membrane</keyword>
<dbReference type="GO" id="GO:0016758">
    <property type="term" value="F:hexosyltransferase activity"/>
    <property type="evidence" value="ECO:0007669"/>
    <property type="project" value="InterPro"/>
</dbReference>
<evidence type="ECO:0000256" key="8">
    <source>
        <dbReference type="SAM" id="MobiDB-lite"/>
    </source>
</evidence>
<keyword evidence="5 9" id="KW-1133">Transmembrane helix</keyword>
<dbReference type="PIRSF" id="PIRSF010361">
    <property type="entry name" value="UCP010361"/>
    <property type="match status" value="1"/>
</dbReference>
<reference evidence="10 11" key="1">
    <citation type="submission" date="2018-01" db="EMBL/GenBank/DDBJ databases">
        <title>Draft genome sequence of Sphaerisporangium sp. 7K107.</title>
        <authorList>
            <person name="Sahin N."/>
            <person name="Saygin H."/>
            <person name="Ay H."/>
        </authorList>
    </citation>
    <scope>NUCLEOTIDE SEQUENCE [LARGE SCALE GENOMIC DNA]</scope>
    <source>
        <strain evidence="10 11">7K107</strain>
    </source>
</reference>
<dbReference type="Proteomes" id="UP000248544">
    <property type="component" value="Unassembled WGS sequence"/>
</dbReference>
<feature type="transmembrane region" description="Helical" evidence="9">
    <location>
        <begin position="322"/>
        <end position="343"/>
    </location>
</feature>
<comment type="subcellular location">
    <subcellularLocation>
        <location evidence="1">Cell membrane</location>
        <topology evidence="1">Multi-pass membrane protein</topology>
    </subcellularLocation>
</comment>
<keyword evidence="3" id="KW-0808">Transferase</keyword>
<evidence type="ECO:0000256" key="5">
    <source>
        <dbReference type="ARBA" id="ARBA00022989"/>
    </source>
</evidence>
<feature type="transmembrane region" description="Helical" evidence="9">
    <location>
        <begin position="156"/>
        <end position="176"/>
    </location>
</feature>
<evidence type="ECO:0008006" key="12">
    <source>
        <dbReference type="Google" id="ProtNLM"/>
    </source>
</evidence>
<evidence type="ECO:0000256" key="1">
    <source>
        <dbReference type="ARBA" id="ARBA00004651"/>
    </source>
</evidence>
<evidence type="ECO:0000256" key="4">
    <source>
        <dbReference type="ARBA" id="ARBA00022692"/>
    </source>
</evidence>
<dbReference type="InterPro" id="IPR016570">
    <property type="entry name" value="UCP010361"/>
</dbReference>
<feature type="transmembrane region" description="Helical" evidence="9">
    <location>
        <begin position="391"/>
        <end position="410"/>
    </location>
</feature>
<keyword evidence="11" id="KW-1185">Reference proteome</keyword>
<accession>A0A2W2GPL9</accession>
<evidence type="ECO:0000256" key="7">
    <source>
        <dbReference type="ARBA" id="ARBA00024033"/>
    </source>
</evidence>
<keyword evidence="4 9" id="KW-0812">Transmembrane</keyword>
<dbReference type="GO" id="GO:0005886">
    <property type="term" value="C:plasma membrane"/>
    <property type="evidence" value="ECO:0007669"/>
    <property type="project" value="UniProtKB-SubCell"/>
</dbReference>
<comment type="caution">
    <text evidence="10">The sequence shown here is derived from an EMBL/GenBank/DDBJ whole genome shotgun (WGS) entry which is preliminary data.</text>
</comment>
<evidence type="ECO:0000256" key="3">
    <source>
        <dbReference type="ARBA" id="ARBA00022679"/>
    </source>
</evidence>